<protein>
    <submittedName>
        <fullName evidence="1">Uncharacterized protein</fullName>
    </submittedName>
</protein>
<evidence type="ECO:0000313" key="2">
    <source>
        <dbReference type="Proteomes" id="UP000001593"/>
    </source>
</evidence>
<keyword evidence="2" id="KW-1185">Reference proteome</keyword>
<reference evidence="1 2" key="1">
    <citation type="journal article" date="2007" name="Science">
        <title>Sea anemone genome reveals ancestral eumetazoan gene repertoire and genomic organization.</title>
        <authorList>
            <person name="Putnam N.H."/>
            <person name="Srivastava M."/>
            <person name="Hellsten U."/>
            <person name="Dirks B."/>
            <person name="Chapman J."/>
            <person name="Salamov A."/>
            <person name="Terry A."/>
            <person name="Shapiro H."/>
            <person name="Lindquist E."/>
            <person name="Kapitonov V.V."/>
            <person name="Jurka J."/>
            <person name="Genikhovich G."/>
            <person name="Grigoriev I.V."/>
            <person name="Lucas S.M."/>
            <person name="Steele R.E."/>
            <person name="Finnerty J.R."/>
            <person name="Technau U."/>
            <person name="Martindale M.Q."/>
            <person name="Rokhsar D.S."/>
        </authorList>
    </citation>
    <scope>NUCLEOTIDE SEQUENCE [LARGE SCALE GENOMIC DNA]</scope>
    <source>
        <strain evidence="2">CH2 X CH6</strain>
    </source>
</reference>
<proteinExistence type="predicted"/>
<gene>
    <name evidence="1" type="ORF">NEMVEDRAFT_v1g197387</name>
</gene>
<dbReference type="HOGENOM" id="CLU_892262_0_0_1"/>
<sequence>MKYTEKLFCVDIFITDIESPQYPSDLVRVCEFTIWSRPWLGADEIEENKACTRAQCYPQFYLLQKTIGVTVGAQFQTDPALEFVKNLLQVHAGYTVRTKLYNKVVSNFEAGEVRKPIGDHLADYVDCPNKHLRQTFVHPDVHARGCIRIGVSLYACSGRDLLADTATELVEEALALVSPKDLPEEECLFVVQPRAKQWENLATCLDRCLVLSDRPQDLIFVAWYAHTTTGRVSGVRVPPTKASADADATWERVVEWAAADFGFWACPIFRVDILAADEEGVELAPLRCYTKDSDAMVFSITIVLGERKGWHV</sequence>
<dbReference type="InParanoid" id="A7RHY8"/>
<name>A7RHY8_NEMVE</name>
<organism evidence="1 2">
    <name type="scientific">Nematostella vectensis</name>
    <name type="common">Starlet sea anemone</name>
    <dbReference type="NCBI Taxonomy" id="45351"/>
    <lineage>
        <taxon>Eukaryota</taxon>
        <taxon>Metazoa</taxon>
        <taxon>Cnidaria</taxon>
        <taxon>Anthozoa</taxon>
        <taxon>Hexacorallia</taxon>
        <taxon>Actiniaria</taxon>
        <taxon>Edwardsiidae</taxon>
        <taxon>Nematostella</taxon>
    </lineage>
</organism>
<evidence type="ECO:0000313" key="1">
    <source>
        <dbReference type="EMBL" id="EDO48938.1"/>
    </source>
</evidence>
<dbReference type="EMBL" id="DS469511">
    <property type="protein sequence ID" value="EDO48938.1"/>
    <property type="molecule type" value="Genomic_DNA"/>
</dbReference>
<accession>A7RHY8</accession>
<dbReference type="AlphaFoldDB" id="A7RHY8"/>
<dbReference type="Proteomes" id="UP000001593">
    <property type="component" value="Unassembled WGS sequence"/>
</dbReference>